<dbReference type="GO" id="GO:0006352">
    <property type="term" value="P:DNA-templated transcription initiation"/>
    <property type="evidence" value="ECO:0007669"/>
    <property type="project" value="InterPro"/>
</dbReference>
<proteinExistence type="inferred from homology"/>
<dbReference type="GO" id="GO:0016987">
    <property type="term" value="F:sigma factor activity"/>
    <property type="evidence" value="ECO:0007669"/>
    <property type="project" value="UniProtKB-KW"/>
</dbReference>
<reference evidence="7 8" key="1">
    <citation type="submission" date="2019-06" db="EMBL/GenBank/DDBJ databases">
        <title>Whole genome shotgun sequence of Nitrobacter winogradskyi NBRC 14297.</title>
        <authorList>
            <person name="Hosoyama A."/>
            <person name="Uohara A."/>
            <person name="Ohji S."/>
            <person name="Ichikawa N."/>
        </authorList>
    </citation>
    <scope>NUCLEOTIDE SEQUENCE [LARGE SCALE GENOMIC DNA]</scope>
    <source>
        <strain evidence="7 8">NBRC 14297</strain>
    </source>
</reference>
<dbReference type="OrthoDB" id="9794372at2"/>
<sequence length="182" mass="20897">MIAHNPRDRGNKARPVTFDVHDLFRRHSKELTRFLRRRVPSADVAADLTQEAFLALWAARSRTSIADGHAYLFRTATNLAINHNRRQRILSFVDDPDTALATLADETPSAEQVLLSRQELMIVYATLKEFPPAHRAVFILSRIDGRTFAEIGRMLDIQPRTAFGHMVRILARMKLRLDEARR</sequence>
<evidence type="ECO:0000256" key="4">
    <source>
        <dbReference type="ARBA" id="ARBA00023163"/>
    </source>
</evidence>
<keyword evidence="2" id="KW-0805">Transcription regulation</keyword>
<feature type="domain" description="RNA polymerase sigma-70 region 2" evidence="5">
    <location>
        <begin position="23"/>
        <end position="88"/>
    </location>
</feature>
<keyword evidence="3" id="KW-0731">Sigma factor</keyword>
<dbReference type="Gene3D" id="1.10.10.10">
    <property type="entry name" value="Winged helix-like DNA-binding domain superfamily/Winged helix DNA-binding domain"/>
    <property type="match status" value="1"/>
</dbReference>
<dbReference type="SUPFAM" id="SSF88659">
    <property type="entry name" value="Sigma3 and sigma4 domains of RNA polymerase sigma factors"/>
    <property type="match status" value="1"/>
</dbReference>
<dbReference type="InterPro" id="IPR013249">
    <property type="entry name" value="RNA_pol_sigma70_r4_t2"/>
</dbReference>
<comment type="similarity">
    <text evidence="1">Belongs to the sigma-70 factor family. ECF subfamily.</text>
</comment>
<dbReference type="InterPro" id="IPR013324">
    <property type="entry name" value="RNA_pol_sigma_r3/r4-like"/>
</dbReference>
<dbReference type="AlphaFoldDB" id="A0A4Y3W9T2"/>
<dbReference type="PANTHER" id="PTHR43133">
    <property type="entry name" value="RNA POLYMERASE ECF-TYPE SIGMA FACTO"/>
    <property type="match status" value="1"/>
</dbReference>
<dbReference type="GO" id="GO:0000428">
    <property type="term" value="C:DNA-directed RNA polymerase complex"/>
    <property type="evidence" value="ECO:0007669"/>
    <property type="project" value="UniProtKB-KW"/>
</dbReference>
<dbReference type="NCBIfam" id="TIGR02937">
    <property type="entry name" value="sigma70-ECF"/>
    <property type="match status" value="1"/>
</dbReference>
<dbReference type="InterPro" id="IPR013325">
    <property type="entry name" value="RNA_pol_sigma_r2"/>
</dbReference>
<comment type="caution">
    <text evidence="7">The sequence shown here is derived from an EMBL/GenBank/DDBJ whole genome shotgun (WGS) entry which is preliminary data.</text>
</comment>
<accession>A0A4Y3W9T2</accession>
<evidence type="ECO:0000256" key="2">
    <source>
        <dbReference type="ARBA" id="ARBA00023015"/>
    </source>
</evidence>
<dbReference type="GO" id="GO:0003677">
    <property type="term" value="F:DNA binding"/>
    <property type="evidence" value="ECO:0007669"/>
    <property type="project" value="InterPro"/>
</dbReference>
<dbReference type="SUPFAM" id="SSF88946">
    <property type="entry name" value="Sigma2 domain of RNA polymerase sigma factors"/>
    <property type="match status" value="1"/>
</dbReference>
<dbReference type="Pfam" id="PF08281">
    <property type="entry name" value="Sigma70_r4_2"/>
    <property type="match status" value="1"/>
</dbReference>
<evidence type="ECO:0000313" key="7">
    <source>
        <dbReference type="EMBL" id="GEC15742.1"/>
    </source>
</evidence>
<evidence type="ECO:0000259" key="5">
    <source>
        <dbReference type="Pfam" id="PF04542"/>
    </source>
</evidence>
<protein>
    <submittedName>
        <fullName evidence="7">DNA-directed RNA polymerase sigma-70 factor</fullName>
    </submittedName>
</protein>
<dbReference type="Gene3D" id="1.10.1740.10">
    <property type="match status" value="1"/>
</dbReference>
<organism evidence="7 8">
    <name type="scientific">Nitrobacter winogradskyi</name>
    <name type="common">Nitrobacter agilis</name>
    <dbReference type="NCBI Taxonomy" id="913"/>
    <lineage>
        <taxon>Bacteria</taxon>
        <taxon>Pseudomonadati</taxon>
        <taxon>Pseudomonadota</taxon>
        <taxon>Alphaproteobacteria</taxon>
        <taxon>Hyphomicrobiales</taxon>
        <taxon>Nitrobacteraceae</taxon>
        <taxon>Nitrobacter</taxon>
    </lineage>
</organism>
<gene>
    <name evidence="7" type="ORF">NWI01_16340</name>
</gene>
<dbReference type="PANTHER" id="PTHR43133:SF63">
    <property type="entry name" value="RNA POLYMERASE SIGMA FACTOR FECI-RELATED"/>
    <property type="match status" value="1"/>
</dbReference>
<dbReference type="InterPro" id="IPR007627">
    <property type="entry name" value="RNA_pol_sigma70_r2"/>
</dbReference>
<evidence type="ECO:0000259" key="6">
    <source>
        <dbReference type="Pfam" id="PF08281"/>
    </source>
</evidence>
<dbReference type="InterPro" id="IPR039425">
    <property type="entry name" value="RNA_pol_sigma-70-like"/>
</dbReference>
<evidence type="ECO:0000313" key="8">
    <source>
        <dbReference type="Proteomes" id="UP000318825"/>
    </source>
</evidence>
<keyword evidence="4" id="KW-0804">Transcription</keyword>
<dbReference type="EMBL" id="BJNF01000041">
    <property type="protein sequence ID" value="GEC15742.1"/>
    <property type="molecule type" value="Genomic_DNA"/>
</dbReference>
<dbReference type="Proteomes" id="UP000318825">
    <property type="component" value="Unassembled WGS sequence"/>
</dbReference>
<dbReference type="InterPro" id="IPR014284">
    <property type="entry name" value="RNA_pol_sigma-70_dom"/>
</dbReference>
<dbReference type="InterPro" id="IPR036388">
    <property type="entry name" value="WH-like_DNA-bd_sf"/>
</dbReference>
<evidence type="ECO:0000256" key="1">
    <source>
        <dbReference type="ARBA" id="ARBA00010641"/>
    </source>
</evidence>
<keyword evidence="7" id="KW-0240">DNA-directed RNA polymerase</keyword>
<name>A0A4Y3W9T2_NITWI</name>
<dbReference type="Pfam" id="PF04542">
    <property type="entry name" value="Sigma70_r2"/>
    <property type="match status" value="1"/>
</dbReference>
<evidence type="ECO:0000256" key="3">
    <source>
        <dbReference type="ARBA" id="ARBA00023082"/>
    </source>
</evidence>
<feature type="domain" description="RNA polymerase sigma factor 70 region 4 type 2" evidence="6">
    <location>
        <begin position="121"/>
        <end position="173"/>
    </location>
</feature>